<evidence type="ECO:0000256" key="6">
    <source>
        <dbReference type="ARBA" id="ARBA00022840"/>
    </source>
</evidence>
<accession>A0A7G9QPS6</accession>
<dbReference type="CDD" id="cd02419">
    <property type="entry name" value="Peptidase_C39C"/>
    <property type="match status" value="1"/>
</dbReference>
<evidence type="ECO:0000259" key="10">
    <source>
        <dbReference type="PROSITE" id="PS50893"/>
    </source>
</evidence>
<dbReference type="AlphaFoldDB" id="A0A7G9QPS6"/>
<keyword evidence="7 9" id="KW-1133">Transmembrane helix</keyword>
<dbReference type="KEGG" id="tbv:H9L17_08900"/>
<dbReference type="GO" id="GO:0140359">
    <property type="term" value="F:ABC-type transporter activity"/>
    <property type="evidence" value="ECO:0007669"/>
    <property type="project" value="InterPro"/>
</dbReference>
<dbReference type="InterPro" id="IPR036640">
    <property type="entry name" value="ABC1_TM_sf"/>
</dbReference>
<evidence type="ECO:0000256" key="1">
    <source>
        <dbReference type="ARBA" id="ARBA00004651"/>
    </source>
</evidence>
<evidence type="ECO:0000259" key="11">
    <source>
        <dbReference type="PROSITE" id="PS50929"/>
    </source>
</evidence>
<feature type="transmembrane region" description="Helical" evidence="9">
    <location>
        <begin position="264"/>
        <end position="287"/>
    </location>
</feature>
<evidence type="ECO:0000256" key="3">
    <source>
        <dbReference type="ARBA" id="ARBA00022475"/>
    </source>
</evidence>
<dbReference type="GO" id="GO:0016887">
    <property type="term" value="F:ATP hydrolysis activity"/>
    <property type="evidence" value="ECO:0007669"/>
    <property type="project" value="InterPro"/>
</dbReference>
<dbReference type="InterPro" id="IPR027417">
    <property type="entry name" value="P-loop_NTPase"/>
</dbReference>
<dbReference type="GO" id="GO:0005524">
    <property type="term" value="F:ATP binding"/>
    <property type="evidence" value="ECO:0007669"/>
    <property type="project" value="UniProtKB-KW"/>
</dbReference>
<keyword evidence="4 9" id="KW-0812">Transmembrane</keyword>
<feature type="transmembrane region" description="Helical" evidence="9">
    <location>
        <begin position="293"/>
        <end position="311"/>
    </location>
</feature>
<keyword evidence="8 9" id="KW-0472">Membrane</keyword>
<dbReference type="FunFam" id="3.40.50.300:FF:000299">
    <property type="entry name" value="ABC transporter ATP-binding protein/permease"/>
    <property type="match status" value="1"/>
</dbReference>
<evidence type="ECO:0000259" key="12">
    <source>
        <dbReference type="PROSITE" id="PS50990"/>
    </source>
</evidence>
<dbReference type="Gene3D" id="3.40.50.300">
    <property type="entry name" value="P-loop containing nucleotide triphosphate hydrolases"/>
    <property type="match status" value="1"/>
</dbReference>
<feature type="domain" description="Peptidase C39" evidence="12">
    <location>
        <begin position="4"/>
        <end position="123"/>
    </location>
</feature>
<dbReference type="Proteomes" id="UP000515977">
    <property type="component" value="Chromosome"/>
</dbReference>
<sequence>MTLQSEAAECGLASLAMVADAHGLRISLAELRQRFPLSLKGAKLNQLIHVAQQLGFQTRPLRLDMDDLGKLKLPCILHWDFNHFVVLAKVRRSKVTILDPAIGEKTLAFSEVSDHFTGVALELAPGHEFKPRKASPSVSVRQLTGRVTGLWRALGQILLLSVALQVFVVLAPFFMQWVVDQVLVSADKDLLTVLGLGFGLALLLQIGIGLLRGWSVVYLSSRLGLQWMGNVFAHALRLPLDFFEKRHLGDITSRMASVQAIQRTLTTSFVEALIDGLMAVVTFGLMLVYSWKLALVTLLAVALYAGIRLAAYRPLRDGTERQLVAAAKQQTHLLESLRGMQSVKVAGAEGLRRSTYDNLMVDTVNQDVRIAQLGLGFTSASQLVFGIERIAVIWIGALLALSNVFSVGMLIAFLAYKDQFAQRMSALIDKGIEFRMLRLHGERLADIVLTPPEDAELRPELPAPEVSSIEVENLGFRYADGEPWVLKGCNLRIEPGEAVAIVGASGCGKTTLVKLLLGLLKPTEGTIRIGGQDLHKAGPANIRRIVGAVMQDDQLFGGSIADNISFFDPQMDQARVEQAARMAAIHGEIAAMPMGYHSLIGDMGSSLSGGQKQRVILARALYRQPKLLFLDEATSHLDVGNEQLVNAAVKQLEVTKVIVAHRPETIASADRVLVMHGGKIVQEVRPEPVQAAA</sequence>
<organism evidence="13 14">
    <name type="scientific">Thermomonas brevis</name>
    <dbReference type="NCBI Taxonomy" id="215691"/>
    <lineage>
        <taxon>Bacteria</taxon>
        <taxon>Pseudomonadati</taxon>
        <taxon>Pseudomonadota</taxon>
        <taxon>Gammaproteobacteria</taxon>
        <taxon>Lysobacterales</taxon>
        <taxon>Lysobacteraceae</taxon>
        <taxon>Thermomonas</taxon>
    </lineage>
</organism>
<dbReference type="EMBL" id="CP060711">
    <property type="protein sequence ID" value="QNN45351.1"/>
    <property type="molecule type" value="Genomic_DNA"/>
</dbReference>
<dbReference type="GO" id="GO:0008234">
    <property type="term" value="F:cysteine-type peptidase activity"/>
    <property type="evidence" value="ECO:0007669"/>
    <property type="project" value="InterPro"/>
</dbReference>
<dbReference type="RefSeq" id="WP_187569117.1">
    <property type="nucleotide sequence ID" value="NZ_CP060711.1"/>
</dbReference>
<evidence type="ECO:0000256" key="9">
    <source>
        <dbReference type="SAM" id="Phobius"/>
    </source>
</evidence>
<dbReference type="InterPro" id="IPR039421">
    <property type="entry name" value="Type_1_exporter"/>
</dbReference>
<evidence type="ECO:0000256" key="7">
    <source>
        <dbReference type="ARBA" id="ARBA00022989"/>
    </source>
</evidence>
<dbReference type="CDD" id="cd03246">
    <property type="entry name" value="ABCC_Protease_Secretion"/>
    <property type="match status" value="1"/>
</dbReference>
<dbReference type="Pfam" id="PF00005">
    <property type="entry name" value="ABC_tran"/>
    <property type="match status" value="1"/>
</dbReference>
<dbReference type="PANTHER" id="PTHR24221:SF606">
    <property type="entry name" value="COLICIN V SECRETION-PROCESSING ATP-BINDING PROTEIN"/>
    <property type="match status" value="1"/>
</dbReference>
<dbReference type="SUPFAM" id="SSF52540">
    <property type="entry name" value="P-loop containing nucleoside triphosphate hydrolases"/>
    <property type="match status" value="1"/>
</dbReference>
<feature type="domain" description="ABC transmembrane type-1" evidence="11">
    <location>
        <begin position="157"/>
        <end position="436"/>
    </location>
</feature>
<dbReference type="InterPro" id="IPR003593">
    <property type="entry name" value="AAA+_ATPase"/>
</dbReference>
<dbReference type="InterPro" id="IPR003439">
    <property type="entry name" value="ABC_transporter-like_ATP-bd"/>
</dbReference>
<dbReference type="PROSITE" id="PS00211">
    <property type="entry name" value="ABC_TRANSPORTER_1"/>
    <property type="match status" value="1"/>
</dbReference>
<dbReference type="InterPro" id="IPR017871">
    <property type="entry name" value="ABC_transporter-like_CS"/>
</dbReference>
<protein>
    <submittedName>
        <fullName evidence="13">Peptidase domain-containing ABC transporter</fullName>
    </submittedName>
</protein>
<dbReference type="InterPro" id="IPR011527">
    <property type="entry name" value="ABC1_TM_dom"/>
</dbReference>
<feature type="domain" description="ABC transporter" evidence="10">
    <location>
        <begin position="469"/>
        <end position="693"/>
    </location>
</feature>
<dbReference type="PROSITE" id="PS50929">
    <property type="entry name" value="ABC_TM1F"/>
    <property type="match status" value="1"/>
</dbReference>
<feature type="transmembrane region" description="Helical" evidence="9">
    <location>
        <begin position="391"/>
        <end position="416"/>
    </location>
</feature>
<feature type="transmembrane region" description="Helical" evidence="9">
    <location>
        <begin position="190"/>
        <end position="211"/>
    </location>
</feature>
<dbReference type="InterPro" id="IPR033838">
    <property type="entry name" value="CvaB_peptidase"/>
</dbReference>
<keyword evidence="5" id="KW-0547">Nucleotide-binding</keyword>
<dbReference type="InterPro" id="IPR005074">
    <property type="entry name" value="Peptidase_C39"/>
</dbReference>
<dbReference type="SMART" id="SM00382">
    <property type="entry name" value="AAA"/>
    <property type="match status" value="1"/>
</dbReference>
<dbReference type="SUPFAM" id="SSF90123">
    <property type="entry name" value="ABC transporter transmembrane region"/>
    <property type="match status" value="1"/>
</dbReference>
<gene>
    <name evidence="13" type="ORF">H9L17_08900</name>
</gene>
<proteinExistence type="predicted"/>
<evidence type="ECO:0000313" key="14">
    <source>
        <dbReference type="Proteomes" id="UP000515977"/>
    </source>
</evidence>
<dbReference type="CDD" id="cd18567">
    <property type="entry name" value="ABC_6TM_CvaB_RaxB_like"/>
    <property type="match status" value="1"/>
</dbReference>
<evidence type="ECO:0000256" key="4">
    <source>
        <dbReference type="ARBA" id="ARBA00022692"/>
    </source>
</evidence>
<evidence type="ECO:0000313" key="13">
    <source>
        <dbReference type="EMBL" id="QNN45351.1"/>
    </source>
</evidence>
<reference evidence="13 14" key="1">
    <citation type="submission" date="2020-08" db="EMBL/GenBank/DDBJ databases">
        <title>Genome sequence of Thermomonas brevis KACC 16975T.</title>
        <authorList>
            <person name="Hyun D.-W."/>
            <person name="Bae J.-W."/>
        </authorList>
    </citation>
    <scope>NUCLEOTIDE SEQUENCE [LARGE SCALE GENOMIC DNA]</scope>
    <source>
        <strain evidence="13 14">KACC 16975</strain>
    </source>
</reference>
<keyword evidence="2" id="KW-0813">Transport</keyword>
<keyword evidence="6" id="KW-0067">ATP-binding</keyword>
<dbReference type="PROSITE" id="PS50990">
    <property type="entry name" value="PEPTIDASE_C39"/>
    <property type="match status" value="1"/>
</dbReference>
<dbReference type="GO" id="GO:0006508">
    <property type="term" value="P:proteolysis"/>
    <property type="evidence" value="ECO:0007669"/>
    <property type="project" value="InterPro"/>
</dbReference>
<name>A0A7G9QPS6_9GAMM</name>
<dbReference type="Pfam" id="PF03412">
    <property type="entry name" value="Peptidase_C39"/>
    <property type="match status" value="1"/>
</dbReference>
<evidence type="ECO:0000256" key="2">
    <source>
        <dbReference type="ARBA" id="ARBA00022448"/>
    </source>
</evidence>
<keyword evidence="14" id="KW-1185">Reference proteome</keyword>
<dbReference type="PROSITE" id="PS50893">
    <property type="entry name" value="ABC_TRANSPORTER_2"/>
    <property type="match status" value="1"/>
</dbReference>
<dbReference type="PANTHER" id="PTHR24221">
    <property type="entry name" value="ATP-BINDING CASSETTE SUB-FAMILY B"/>
    <property type="match status" value="1"/>
</dbReference>
<dbReference type="Pfam" id="PF00664">
    <property type="entry name" value="ABC_membrane"/>
    <property type="match status" value="1"/>
</dbReference>
<dbReference type="Gene3D" id="3.90.70.10">
    <property type="entry name" value="Cysteine proteinases"/>
    <property type="match status" value="1"/>
</dbReference>
<dbReference type="GO" id="GO:0034040">
    <property type="term" value="F:ATPase-coupled lipid transmembrane transporter activity"/>
    <property type="evidence" value="ECO:0007669"/>
    <property type="project" value="TreeGrafter"/>
</dbReference>
<dbReference type="Gene3D" id="1.20.1560.10">
    <property type="entry name" value="ABC transporter type 1, transmembrane domain"/>
    <property type="match status" value="1"/>
</dbReference>
<feature type="transmembrane region" description="Helical" evidence="9">
    <location>
        <begin position="157"/>
        <end position="178"/>
    </location>
</feature>
<comment type="subcellular location">
    <subcellularLocation>
        <location evidence="1">Cell membrane</location>
        <topology evidence="1">Multi-pass membrane protein</topology>
    </subcellularLocation>
</comment>
<evidence type="ECO:0000256" key="5">
    <source>
        <dbReference type="ARBA" id="ARBA00022741"/>
    </source>
</evidence>
<keyword evidence="3" id="KW-1003">Cell membrane</keyword>
<evidence type="ECO:0000256" key="8">
    <source>
        <dbReference type="ARBA" id="ARBA00023136"/>
    </source>
</evidence>
<dbReference type="GO" id="GO:0005886">
    <property type="term" value="C:plasma membrane"/>
    <property type="evidence" value="ECO:0007669"/>
    <property type="project" value="UniProtKB-SubCell"/>
</dbReference>